<gene>
    <name evidence="6" type="ORF">FB562_0468</name>
</gene>
<organism evidence="6 7">
    <name type="scientific">Homoserinimonas aerilata</name>
    <dbReference type="NCBI Taxonomy" id="1162970"/>
    <lineage>
        <taxon>Bacteria</taxon>
        <taxon>Bacillati</taxon>
        <taxon>Actinomycetota</taxon>
        <taxon>Actinomycetes</taxon>
        <taxon>Micrococcales</taxon>
        <taxon>Microbacteriaceae</taxon>
        <taxon>Homoserinimonas</taxon>
    </lineage>
</organism>
<feature type="coiled-coil region" evidence="4">
    <location>
        <begin position="81"/>
        <end position="108"/>
    </location>
</feature>
<evidence type="ECO:0000313" key="6">
    <source>
        <dbReference type="EMBL" id="TQL47409.1"/>
    </source>
</evidence>
<dbReference type="EMBL" id="VFOM01000001">
    <property type="protein sequence ID" value="TQL47409.1"/>
    <property type="molecule type" value="Genomic_DNA"/>
</dbReference>
<dbReference type="RefSeq" id="WP_141879664.1">
    <property type="nucleotide sequence ID" value="NZ_VFOM01000001.1"/>
</dbReference>
<dbReference type="Proteomes" id="UP000317998">
    <property type="component" value="Unassembled WGS sequence"/>
</dbReference>
<dbReference type="GO" id="GO:0003677">
    <property type="term" value="F:DNA binding"/>
    <property type="evidence" value="ECO:0007669"/>
    <property type="project" value="UniProtKB-KW"/>
</dbReference>
<dbReference type="Gene3D" id="1.10.1660.10">
    <property type="match status" value="1"/>
</dbReference>
<dbReference type="PROSITE" id="PS00552">
    <property type="entry name" value="HTH_MERR_1"/>
    <property type="match status" value="1"/>
</dbReference>
<comment type="caution">
    <text evidence="6">The sequence shown here is derived from an EMBL/GenBank/DDBJ whole genome shotgun (WGS) entry which is preliminary data.</text>
</comment>
<evidence type="ECO:0000256" key="3">
    <source>
        <dbReference type="ARBA" id="ARBA00023163"/>
    </source>
</evidence>
<protein>
    <submittedName>
        <fullName evidence="6">DNA-binding transcriptional MerR regulator</fullName>
    </submittedName>
</protein>
<sequence>MLIGDLAAAAGVTAKTIRFYESAGVLPMPARQASGYREYDHRAVDRLAFVKAAQAAGLTLAEVVEVVSARESSGAPCEHVAAVLAQHASELEQRIAELTALLAQVRQLGDRAKTLNPSECTPSQVCHLIPVP</sequence>
<evidence type="ECO:0000256" key="2">
    <source>
        <dbReference type="ARBA" id="ARBA00023125"/>
    </source>
</evidence>
<evidence type="ECO:0000313" key="7">
    <source>
        <dbReference type="Proteomes" id="UP000317998"/>
    </source>
</evidence>
<dbReference type="PANTHER" id="PTHR30204:SF94">
    <property type="entry name" value="HEAVY METAL-DEPENDENT TRANSCRIPTIONAL REGULATOR HI_0293-RELATED"/>
    <property type="match status" value="1"/>
</dbReference>
<dbReference type="PROSITE" id="PS50937">
    <property type="entry name" value="HTH_MERR_2"/>
    <property type="match status" value="1"/>
</dbReference>
<dbReference type="PRINTS" id="PR00040">
    <property type="entry name" value="HTHMERR"/>
</dbReference>
<name>A0A542YH27_9MICO</name>
<keyword evidence="4" id="KW-0175">Coiled coil</keyword>
<dbReference type="Pfam" id="PF13411">
    <property type="entry name" value="MerR_1"/>
    <property type="match status" value="1"/>
</dbReference>
<dbReference type="PANTHER" id="PTHR30204">
    <property type="entry name" value="REDOX-CYCLING DRUG-SENSING TRANSCRIPTIONAL ACTIVATOR SOXR"/>
    <property type="match status" value="1"/>
</dbReference>
<dbReference type="SMART" id="SM00422">
    <property type="entry name" value="HTH_MERR"/>
    <property type="match status" value="1"/>
</dbReference>
<reference evidence="6 7" key="1">
    <citation type="submission" date="2019-06" db="EMBL/GenBank/DDBJ databases">
        <title>Sequencing the genomes of 1000 actinobacteria strains.</title>
        <authorList>
            <person name="Klenk H.-P."/>
        </authorList>
    </citation>
    <scope>NUCLEOTIDE SEQUENCE [LARGE SCALE GENOMIC DNA]</scope>
    <source>
        <strain evidence="6 7">DSM 26477</strain>
    </source>
</reference>
<accession>A0A542YH27</accession>
<dbReference type="InterPro" id="IPR000551">
    <property type="entry name" value="MerR-type_HTH_dom"/>
</dbReference>
<keyword evidence="1" id="KW-0805">Transcription regulation</keyword>
<feature type="domain" description="HTH merR-type" evidence="5">
    <location>
        <begin position="1"/>
        <end position="69"/>
    </location>
</feature>
<dbReference type="AlphaFoldDB" id="A0A542YH27"/>
<evidence type="ECO:0000259" key="5">
    <source>
        <dbReference type="PROSITE" id="PS50937"/>
    </source>
</evidence>
<evidence type="ECO:0000256" key="4">
    <source>
        <dbReference type="SAM" id="Coils"/>
    </source>
</evidence>
<proteinExistence type="predicted"/>
<dbReference type="OrthoDB" id="9802039at2"/>
<dbReference type="InterPro" id="IPR009061">
    <property type="entry name" value="DNA-bd_dom_put_sf"/>
</dbReference>
<dbReference type="InterPro" id="IPR047057">
    <property type="entry name" value="MerR_fam"/>
</dbReference>
<dbReference type="SUPFAM" id="SSF46955">
    <property type="entry name" value="Putative DNA-binding domain"/>
    <property type="match status" value="1"/>
</dbReference>
<keyword evidence="3" id="KW-0804">Transcription</keyword>
<dbReference type="CDD" id="cd04770">
    <property type="entry name" value="HTH_HMRTR"/>
    <property type="match status" value="1"/>
</dbReference>
<keyword evidence="7" id="KW-1185">Reference proteome</keyword>
<keyword evidence="2 6" id="KW-0238">DNA-binding</keyword>
<dbReference type="GO" id="GO:0003700">
    <property type="term" value="F:DNA-binding transcription factor activity"/>
    <property type="evidence" value="ECO:0007669"/>
    <property type="project" value="InterPro"/>
</dbReference>
<evidence type="ECO:0000256" key="1">
    <source>
        <dbReference type="ARBA" id="ARBA00023015"/>
    </source>
</evidence>